<keyword evidence="6" id="KW-0820">tRNA-binding</keyword>
<protein>
    <recommendedName>
        <fullName evidence="6">Small ribosomal subunit protein uS7</fullName>
    </recommendedName>
</protein>
<dbReference type="NCBIfam" id="TIGR01029">
    <property type="entry name" value="rpsG_bact"/>
    <property type="match status" value="1"/>
</dbReference>
<dbReference type="InterPro" id="IPR023798">
    <property type="entry name" value="Ribosomal_uS7_dom"/>
</dbReference>
<evidence type="ECO:0000256" key="3">
    <source>
        <dbReference type="ARBA" id="ARBA00022884"/>
    </source>
</evidence>
<dbReference type="HAMAP" id="MF_00480_B">
    <property type="entry name" value="Ribosomal_uS7_B"/>
    <property type="match status" value="1"/>
</dbReference>
<evidence type="ECO:0000256" key="6">
    <source>
        <dbReference type="HAMAP-Rule" id="MF_00480"/>
    </source>
</evidence>
<keyword evidence="3 6" id="KW-0694">RNA-binding</keyword>
<comment type="function">
    <text evidence="6">One of the primary rRNA binding proteins, it binds directly to 16S rRNA where it nucleates assembly of the head domain of the 30S subunit. Is located at the subunit interface close to the decoding center, probably blocks exit of the E-site tRNA.</text>
</comment>
<feature type="domain" description="Small ribosomal subunit protein uS7" evidence="8">
    <location>
        <begin position="1"/>
        <end position="151"/>
    </location>
</feature>
<dbReference type="PIRSF" id="PIRSF002122">
    <property type="entry name" value="RPS7p_RPS7a_RPS5e_RPS7o"/>
    <property type="match status" value="1"/>
</dbReference>
<organism evidence="9 10">
    <name type="scientific">Lutibacter flavus</name>
    <dbReference type="NCBI Taxonomy" id="691689"/>
    <lineage>
        <taxon>Bacteria</taxon>
        <taxon>Pseudomonadati</taxon>
        <taxon>Bacteroidota</taxon>
        <taxon>Flavobacteriia</taxon>
        <taxon>Flavobacteriales</taxon>
        <taxon>Flavobacteriaceae</taxon>
        <taxon>Lutibacter</taxon>
    </lineage>
</organism>
<comment type="subunit">
    <text evidence="6">Part of the 30S ribosomal subunit. Contacts proteins S9 and S11.</text>
</comment>
<proteinExistence type="inferred from homology"/>
<gene>
    <name evidence="6" type="primary">rpsG</name>
    <name evidence="9" type="ORF">SAMN04488111_2247</name>
</gene>
<dbReference type="InterPro" id="IPR000235">
    <property type="entry name" value="Ribosomal_uS7"/>
</dbReference>
<dbReference type="GO" id="GO:0015935">
    <property type="term" value="C:small ribosomal subunit"/>
    <property type="evidence" value="ECO:0007669"/>
    <property type="project" value="InterPro"/>
</dbReference>
<dbReference type="OrthoDB" id="9807653at2"/>
<dbReference type="SUPFAM" id="SSF47973">
    <property type="entry name" value="Ribosomal protein S7"/>
    <property type="match status" value="1"/>
</dbReference>
<evidence type="ECO:0000259" key="8">
    <source>
        <dbReference type="Pfam" id="PF00177"/>
    </source>
</evidence>
<dbReference type="GO" id="GO:0003735">
    <property type="term" value="F:structural constituent of ribosome"/>
    <property type="evidence" value="ECO:0007669"/>
    <property type="project" value="InterPro"/>
</dbReference>
<dbReference type="EMBL" id="FZNX01000003">
    <property type="protein sequence ID" value="SNR64366.1"/>
    <property type="molecule type" value="Genomic_DNA"/>
</dbReference>
<evidence type="ECO:0000313" key="9">
    <source>
        <dbReference type="EMBL" id="SNR64366.1"/>
    </source>
</evidence>
<reference evidence="10" key="1">
    <citation type="submission" date="2017-06" db="EMBL/GenBank/DDBJ databases">
        <authorList>
            <person name="Varghese N."/>
            <person name="Submissions S."/>
        </authorList>
    </citation>
    <scope>NUCLEOTIDE SEQUENCE [LARGE SCALE GENOMIC DNA]</scope>
    <source>
        <strain evidence="10">DSM 27993</strain>
    </source>
</reference>
<keyword evidence="2 6" id="KW-0699">rRNA-binding</keyword>
<dbReference type="GO" id="GO:0006412">
    <property type="term" value="P:translation"/>
    <property type="evidence" value="ECO:0007669"/>
    <property type="project" value="UniProtKB-UniRule"/>
</dbReference>
<dbReference type="PROSITE" id="PS00052">
    <property type="entry name" value="RIBOSOMAL_S7"/>
    <property type="match status" value="1"/>
</dbReference>
<dbReference type="GO" id="GO:0019843">
    <property type="term" value="F:rRNA binding"/>
    <property type="evidence" value="ECO:0007669"/>
    <property type="project" value="UniProtKB-UniRule"/>
</dbReference>
<dbReference type="CDD" id="cd14869">
    <property type="entry name" value="uS7_Bacteria"/>
    <property type="match status" value="1"/>
</dbReference>
<keyword evidence="10" id="KW-1185">Reference proteome</keyword>
<evidence type="ECO:0000256" key="4">
    <source>
        <dbReference type="ARBA" id="ARBA00022980"/>
    </source>
</evidence>
<evidence type="ECO:0000256" key="7">
    <source>
        <dbReference type="RuleBase" id="RU003619"/>
    </source>
</evidence>
<dbReference type="GO" id="GO:0000049">
    <property type="term" value="F:tRNA binding"/>
    <property type="evidence" value="ECO:0007669"/>
    <property type="project" value="UniProtKB-UniRule"/>
</dbReference>
<dbReference type="InterPro" id="IPR005717">
    <property type="entry name" value="Ribosomal_uS7_bac/org-type"/>
</dbReference>
<accession>A0A238XZ91</accession>
<dbReference type="InterPro" id="IPR020606">
    <property type="entry name" value="Ribosomal_uS7_CS"/>
</dbReference>
<dbReference type="Pfam" id="PF00177">
    <property type="entry name" value="Ribosomal_S7"/>
    <property type="match status" value="1"/>
</dbReference>
<evidence type="ECO:0000313" key="10">
    <source>
        <dbReference type="Proteomes" id="UP000198412"/>
    </source>
</evidence>
<keyword evidence="4 6" id="KW-0689">Ribosomal protein</keyword>
<dbReference type="InterPro" id="IPR036823">
    <property type="entry name" value="Ribosomal_uS7_dom_sf"/>
</dbReference>
<evidence type="ECO:0000256" key="1">
    <source>
        <dbReference type="ARBA" id="ARBA00007151"/>
    </source>
</evidence>
<dbReference type="Proteomes" id="UP000198412">
    <property type="component" value="Unassembled WGS sequence"/>
</dbReference>
<dbReference type="AlphaFoldDB" id="A0A238XZ91"/>
<keyword evidence="5 6" id="KW-0687">Ribonucleoprotein</keyword>
<dbReference type="FunFam" id="1.10.455.10:FF:000001">
    <property type="entry name" value="30S ribosomal protein S7"/>
    <property type="match status" value="1"/>
</dbReference>
<dbReference type="RefSeq" id="WP_089378519.1">
    <property type="nucleotide sequence ID" value="NZ_FZNX01000003.1"/>
</dbReference>
<dbReference type="Gene3D" id="1.10.455.10">
    <property type="entry name" value="Ribosomal protein S7 domain"/>
    <property type="match status" value="1"/>
</dbReference>
<name>A0A238XZ91_9FLAO</name>
<comment type="similarity">
    <text evidence="1 6 7">Belongs to the universal ribosomal protein uS7 family.</text>
</comment>
<dbReference type="PANTHER" id="PTHR11205">
    <property type="entry name" value="RIBOSOMAL PROTEIN S7"/>
    <property type="match status" value="1"/>
</dbReference>
<sequence>MRKRKAKKRVLLPDPKFNDQLVTRFVNNLMWDGKKSVAFKVFYDALDIVEQKKQDEEKSSLEIWKDALSNVMPQVEVRSRRVGGATFQIPMQIRPDRKVSMAIKWLISYSRKRNEKSMAQRLAAEVLAAAKEEGAAVKKRVDVHKMADANKAFSHLRF</sequence>
<evidence type="ECO:0000256" key="2">
    <source>
        <dbReference type="ARBA" id="ARBA00022730"/>
    </source>
</evidence>
<evidence type="ECO:0000256" key="5">
    <source>
        <dbReference type="ARBA" id="ARBA00023274"/>
    </source>
</evidence>